<name>A0ACB0Y653_MELEN</name>
<keyword evidence="2" id="KW-1185">Reference proteome</keyword>
<accession>A0ACB0Y653</accession>
<comment type="caution">
    <text evidence="1">The sequence shown here is derived from an EMBL/GenBank/DDBJ whole genome shotgun (WGS) entry which is preliminary data.</text>
</comment>
<dbReference type="EMBL" id="CAVMJV010000006">
    <property type="protein sequence ID" value="CAK5032466.1"/>
    <property type="molecule type" value="Genomic_DNA"/>
</dbReference>
<organism evidence="1 2">
    <name type="scientific">Meloidogyne enterolobii</name>
    <name type="common">Root-knot nematode worm</name>
    <name type="synonym">Meloidogyne mayaguensis</name>
    <dbReference type="NCBI Taxonomy" id="390850"/>
    <lineage>
        <taxon>Eukaryota</taxon>
        <taxon>Metazoa</taxon>
        <taxon>Ecdysozoa</taxon>
        <taxon>Nematoda</taxon>
        <taxon>Chromadorea</taxon>
        <taxon>Rhabditida</taxon>
        <taxon>Tylenchina</taxon>
        <taxon>Tylenchomorpha</taxon>
        <taxon>Tylenchoidea</taxon>
        <taxon>Meloidogynidae</taxon>
        <taxon>Meloidogyninae</taxon>
        <taxon>Meloidogyne</taxon>
    </lineage>
</organism>
<proteinExistence type="predicted"/>
<protein>
    <submittedName>
        <fullName evidence="1">Uncharacterized protein</fullName>
    </submittedName>
</protein>
<evidence type="ECO:0000313" key="1">
    <source>
        <dbReference type="EMBL" id="CAK5032466.1"/>
    </source>
</evidence>
<dbReference type="Proteomes" id="UP001497535">
    <property type="component" value="Unassembled WGS sequence"/>
</dbReference>
<sequence>MGITTHALDVGAMTPFFWMFEEREKLFEFSERASGARMHANYIRPGGVAWDIPLGLLDDIYDWCVKFPSRIDELEDVLTENRIWKKRTKDIGIVKASDALNWGFSGVMLRGSGIKWDLRKTQPYDAYSQVEFDVPVGTQGDCYDRFGFFKINFLALVQFMRPIASLYVQQPL</sequence>
<gene>
    <name evidence="1" type="ORF">MENTE1834_LOCUS7832</name>
</gene>
<reference evidence="1" key="1">
    <citation type="submission" date="2023-11" db="EMBL/GenBank/DDBJ databases">
        <authorList>
            <person name="Poullet M."/>
        </authorList>
    </citation>
    <scope>NUCLEOTIDE SEQUENCE</scope>
    <source>
        <strain evidence="1">E1834</strain>
    </source>
</reference>
<evidence type="ECO:0000313" key="2">
    <source>
        <dbReference type="Proteomes" id="UP001497535"/>
    </source>
</evidence>